<dbReference type="AlphaFoldDB" id="A0A1E5WGQ6"/>
<evidence type="ECO:0000313" key="1">
    <source>
        <dbReference type="EMBL" id="OEL36579.1"/>
    </source>
</evidence>
<proteinExistence type="predicted"/>
<accession>A0A1E5WGQ6</accession>
<name>A0A1E5WGQ6_9POAL</name>
<comment type="caution">
    <text evidence="1">The sequence shown here is derived from an EMBL/GenBank/DDBJ whole genome shotgun (WGS) entry which is preliminary data.</text>
</comment>
<sequence>MQQQQQSAAYYVRDDALPFGGDIAAASPELSFSSGLGDVPVGTAHYGGALQLQQPQPHKPVGSNWFY</sequence>
<dbReference type="EMBL" id="LWDX02008770">
    <property type="protein sequence ID" value="OEL36579.1"/>
    <property type="molecule type" value="Genomic_DNA"/>
</dbReference>
<organism evidence="1 2">
    <name type="scientific">Dichanthelium oligosanthes</name>
    <dbReference type="NCBI Taxonomy" id="888268"/>
    <lineage>
        <taxon>Eukaryota</taxon>
        <taxon>Viridiplantae</taxon>
        <taxon>Streptophyta</taxon>
        <taxon>Embryophyta</taxon>
        <taxon>Tracheophyta</taxon>
        <taxon>Spermatophyta</taxon>
        <taxon>Magnoliopsida</taxon>
        <taxon>Liliopsida</taxon>
        <taxon>Poales</taxon>
        <taxon>Poaceae</taxon>
        <taxon>PACMAD clade</taxon>
        <taxon>Panicoideae</taxon>
        <taxon>Panicodae</taxon>
        <taxon>Paniceae</taxon>
        <taxon>Dichantheliinae</taxon>
        <taxon>Dichanthelium</taxon>
    </lineage>
</organism>
<dbReference type="STRING" id="888268.A0A1E5WGQ6"/>
<protein>
    <submittedName>
        <fullName evidence="1">Uncharacterized protein</fullName>
    </submittedName>
</protein>
<evidence type="ECO:0000313" key="2">
    <source>
        <dbReference type="Proteomes" id="UP000095767"/>
    </source>
</evidence>
<reference evidence="1 2" key="1">
    <citation type="submission" date="2016-09" db="EMBL/GenBank/DDBJ databases">
        <title>The draft genome of Dichanthelium oligosanthes: A C3 panicoid grass species.</title>
        <authorList>
            <person name="Studer A.J."/>
            <person name="Schnable J.C."/>
            <person name="Brutnell T.P."/>
        </authorList>
    </citation>
    <scope>NUCLEOTIDE SEQUENCE [LARGE SCALE GENOMIC DNA]</scope>
    <source>
        <strain evidence="2">cv. Kellogg 1175</strain>
        <tissue evidence="1">Leaf</tissue>
    </source>
</reference>
<gene>
    <name evidence="1" type="ORF">BAE44_0002404</name>
</gene>
<keyword evidence="2" id="KW-1185">Reference proteome</keyword>
<dbReference type="Proteomes" id="UP000095767">
    <property type="component" value="Unassembled WGS sequence"/>
</dbReference>